<proteinExistence type="predicted"/>
<name>A0A6J5KZ78_9CAUD</name>
<evidence type="ECO:0000313" key="1">
    <source>
        <dbReference type="EMBL" id="CAB4127371.1"/>
    </source>
</evidence>
<gene>
    <name evidence="1" type="ORF">UFOVP75_163</name>
</gene>
<organism evidence="1">
    <name type="scientific">uncultured Caudovirales phage</name>
    <dbReference type="NCBI Taxonomy" id="2100421"/>
    <lineage>
        <taxon>Viruses</taxon>
        <taxon>Duplodnaviria</taxon>
        <taxon>Heunggongvirae</taxon>
        <taxon>Uroviricota</taxon>
        <taxon>Caudoviricetes</taxon>
        <taxon>Peduoviridae</taxon>
        <taxon>Maltschvirus</taxon>
        <taxon>Maltschvirus maltsch</taxon>
    </lineage>
</organism>
<accession>A0A6J5KZ78</accession>
<sequence>MKKPKWGVYADSRNTYIEDNETSKGIATMDAFAPQYAKLLASSPELQAHALEVCRLLENTEYASHESVRDLRIAVARSKNVDVEHDGYVSGDEAARSEFWRPT</sequence>
<dbReference type="EMBL" id="LR796209">
    <property type="protein sequence ID" value="CAB4127371.1"/>
    <property type="molecule type" value="Genomic_DNA"/>
</dbReference>
<protein>
    <submittedName>
        <fullName evidence="1">Uncharacterized protein</fullName>
    </submittedName>
</protein>
<reference evidence="1" key="1">
    <citation type="submission" date="2020-04" db="EMBL/GenBank/DDBJ databases">
        <authorList>
            <person name="Chiriac C."/>
            <person name="Salcher M."/>
            <person name="Ghai R."/>
            <person name="Kavagutti S V."/>
        </authorList>
    </citation>
    <scope>NUCLEOTIDE SEQUENCE</scope>
</reference>